<comment type="caution">
    <text evidence="2">The sequence shown here is derived from an EMBL/GenBank/DDBJ whole genome shotgun (WGS) entry which is preliminary data.</text>
</comment>
<evidence type="ECO:0000313" key="3">
    <source>
        <dbReference type="Proteomes" id="UP000286134"/>
    </source>
</evidence>
<dbReference type="Proteomes" id="UP000286134">
    <property type="component" value="Unassembled WGS sequence"/>
</dbReference>
<sequence>MSKTKYTTRANKINPDFVTGFSDAESCFTLVISKNPRHNLVFNIHLHSNDIDLLYLIQRFFGVGNVTLHGDTALYQVIKLSDLACVIEHFNNHPLKTQKFDFLLFKKAFYIVKSKQHLTKQGLLDLISLRATLNQGLPERLETAFPKIIPVTRPEVKTTLELNKEVKHKSKTHKLGTSVTLNFIIVQNIRDAYLMESFVQFFCGCGSFSIAEKSGIARFTVSNFSDIANTIIPTFEEYPILGKKAKDFEDFKEASGLIKSNK</sequence>
<feature type="domain" description="Homing endonuclease LAGLIDADG" evidence="1">
    <location>
        <begin position="19"/>
        <end position="108"/>
    </location>
</feature>
<dbReference type="InterPro" id="IPR027434">
    <property type="entry name" value="Homing_endonucl"/>
</dbReference>
<dbReference type="EMBL" id="MCFK01000285">
    <property type="protein sequence ID" value="RKF65807.1"/>
    <property type="molecule type" value="Genomic_DNA"/>
</dbReference>
<dbReference type="Pfam" id="PF00961">
    <property type="entry name" value="LAGLIDADG_1"/>
    <property type="match status" value="2"/>
</dbReference>
<dbReference type="GO" id="GO:0004519">
    <property type="term" value="F:endonuclease activity"/>
    <property type="evidence" value="ECO:0007669"/>
    <property type="project" value="InterPro"/>
</dbReference>
<name>A0A420I7V9_9PEZI</name>
<dbReference type="SUPFAM" id="SSF55608">
    <property type="entry name" value="Homing endonucleases"/>
    <property type="match status" value="2"/>
</dbReference>
<dbReference type="OrthoDB" id="5412286at2759"/>
<dbReference type="PANTHER" id="PTHR36181">
    <property type="entry name" value="INTRON-ENCODED ENDONUCLEASE AI3-RELATED"/>
    <property type="match status" value="1"/>
</dbReference>
<evidence type="ECO:0000313" key="2">
    <source>
        <dbReference type="EMBL" id="RKF65807.1"/>
    </source>
</evidence>
<dbReference type="InterPro" id="IPR004860">
    <property type="entry name" value="LAGLIDADG_dom"/>
</dbReference>
<evidence type="ECO:0000259" key="1">
    <source>
        <dbReference type="Pfam" id="PF00961"/>
    </source>
</evidence>
<dbReference type="AlphaFoldDB" id="A0A420I7V9"/>
<dbReference type="PANTHER" id="PTHR36181:SF4">
    <property type="entry name" value="LAGLIDADG ENDONUCLEASE"/>
    <property type="match status" value="1"/>
</dbReference>
<proteinExistence type="predicted"/>
<dbReference type="Gene3D" id="3.10.28.10">
    <property type="entry name" value="Homing endonucleases"/>
    <property type="match status" value="2"/>
</dbReference>
<accession>A0A420I7V9</accession>
<reference evidence="2 3" key="1">
    <citation type="journal article" date="2018" name="BMC Genomics">
        <title>Comparative genome analyses reveal sequence features reflecting distinct modes of host-adaptation between dicot and monocot powdery mildew.</title>
        <authorList>
            <person name="Wu Y."/>
            <person name="Ma X."/>
            <person name="Pan Z."/>
            <person name="Kale S.D."/>
            <person name="Song Y."/>
            <person name="King H."/>
            <person name="Zhang Q."/>
            <person name="Presley C."/>
            <person name="Deng X."/>
            <person name="Wei C.I."/>
            <person name="Xiao S."/>
        </authorList>
    </citation>
    <scope>NUCLEOTIDE SEQUENCE [LARGE SCALE GENOMIC DNA]</scope>
    <source>
        <strain evidence="2">UMSG2</strain>
    </source>
</reference>
<gene>
    <name evidence="2" type="ORF">OnM2_002005</name>
</gene>
<protein>
    <submittedName>
        <fullName evidence="2">Putative 49.1 kDa protein in ND3 intron</fullName>
    </submittedName>
</protein>
<dbReference type="InterPro" id="IPR051289">
    <property type="entry name" value="LAGLIDADG_Endonuclease"/>
</dbReference>
<keyword evidence="3" id="KW-1185">Reference proteome</keyword>
<dbReference type="GO" id="GO:0005739">
    <property type="term" value="C:mitochondrion"/>
    <property type="evidence" value="ECO:0007669"/>
    <property type="project" value="UniProtKB-ARBA"/>
</dbReference>
<feature type="domain" description="Homing endonuclease LAGLIDADG" evidence="1">
    <location>
        <begin position="168"/>
        <end position="254"/>
    </location>
</feature>
<organism evidence="2 3">
    <name type="scientific">Erysiphe neolycopersici</name>
    <dbReference type="NCBI Taxonomy" id="212602"/>
    <lineage>
        <taxon>Eukaryota</taxon>
        <taxon>Fungi</taxon>
        <taxon>Dikarya</taxon>
        <taxon>Ascomycota</taxon>
        <taxon>Pezizomycotina</taxon>
        <taxon>Leotiomycetes</taxon>
        <taxon>Erysiphales</taxon>
        <taxon>Erysiphaceae</taxon>
        <taxon>Erysiphe</taxon>
    </lineage>
</organism>
<dbReference type="STRING" id="212602.A0A420I7V9"/>